<dbReference type="PANTHER" id="PTHR42956">
    <property type="entry name" value="NITROGENASE IRON-MOLYBDENUM COFACTOR BIOSYNTHESIS PROTEIN NIFE"/>
    <property type="match status" value="1"/>
</dbReference>
<proteinExistence type="predicted"/>
<sequence length="241" mass="27264">MQLQQASDLNHEVQPAYIANLLGEFNNMSEVSSVQELLREFGIIAEYIPGDQARSAVYQRANINIFHMPMSEVITQKRFQTRFSRPYLTVSFFGPSETAGALRDIGLALGLDTNAVEKNVRKGLLGVTNDINSYGSEVYGKRILLLHDGYQGDLIESVLTDLGVKSIRDKRFKYQNMRQENVKQLAMEQKAQLIIGPFYDVFVKGLPYMTMPDPETSYLGFSGFTNLAKSISQMSKLRYHE</sequence>
<dbReference type="Proteomes" id="UP001172911">
    <property type="component" value="Unassembled WGS sequence"/>
</dbReference>
<dbReference type="RefSeq" id="WP_304541231.1">
    <property type="nucleotide sequence ID" value="NZ_JARPTC010000004.1"/>
</dbReference>
<dbReference type="AlphaFoldDB" id="A0AAW7ZA02"/>
<reference evidence="2" key="2">
    <citation type="submission" date="2023-03" db="EMBL/GenBank/DDBJ databases">
        <authorList>
            <person name="Zhang Z."/>
        </authorList>
    </citation>
    <scope>NUCLEOTIDE SEQUENCE</scope>
    <source>
        <strain evidence="2">DSA</strain>
    </source>
</reference>
<protein>
    <submittedName>
        <fullName evidence="2">Nitrogenase component 1</fullName>
    </submittedName>
</protein>
<evidence type="ECO:0000313" key="3">
    <source>
        <dbReference type="Proteomes" id="UP001172911"/>
    </source>
</evidence>
<dbReference type="GO" id="GO:0016491">
    <property type="term" value="F:oxidoreductase activity"/>
    <property type="evidence" value="ECO:0007669"/>
    <property type="project" value="InterPro"/>
</dbReference>
<evidence type="ECO:0000259" key="1">
    <source>
        <dbReference type="Pfam" id="PF00148"/>
    </source>
</evidence>
<dbReference type="PANTHER" id="PTHR42956:SF1">
    <property type="entry name" value="NITROGENASE IRON-MOLYBDENUM COFACTOR BIOSYNTHESIS PROTEIN NIFE"/>
    <property type="match status" value="1"/>
</dbReference>
<evidence type="ECO:0000313" key="2">
    <source>
        <dbReference type="EMBL" id="MDO7786290.1"/>
    </source>
</evidence>
<dbReference type="InterPro" id="IPR000510">
    <property type="entry name" value="Nase/OxRdtase_comp1"/>
</dbReference>
<dbReference type="SUPFAM" id="SSF53807">
    <property type="entry name" value="Helical backbone' metal receptor"/>
    <property type="match status" value="1"/>
</dbReference>
<dbReference type="Gene3D" id="3.40.50.12380">
    <property type="entry name" value="Nitrogenase MoFe cofactor biosynthesis protein NifE, C-terminal"/>
    <property type="match status" value="1"/>
</dbReference>
<feature type="domain" description="Nitrogenase/oxidoreductase component 1" evidence="1">
    <location>
        <begin position="20"/>
        <end position="199"/>
    </location>
</feature>
<gene>
    <name evidence="2" type="ORF">P6N53_03530</name>
</gene>
<reference evidence="2" key="1">
    <citation type="journal article" date="2023" name="J. Hazard. Mater.">
        <title>Anaerobic biodegradation of pyrene and benzo[a]pyrene by a new sulfate-reducing Desulforamulus aquiferis strain DSA.</title>
        <authorList>
            <person name="Zhang Z."/>
            <person name="Sun J."/>
            <person name="Gong X."/>
            <person name="Wang C."/>
            <person name="Wang H."/>
        </authorList>
    </citation>
    <scope>NUCLEOTIDE SEQUENCE</scope>
    <source>
        <strain evidence="2">DSA</strain>
    </source>
</reference>
<dbReference type="Pfam" id="PF00148">
    <property type="entry name" value="Oxidored_nitro"/>
    <property type="match status" value="1"/>
</dbReference>
<accession>A0AAW7ZA02</accession>
<keyword evidence="3" id="KW-1185">Reference proteome</keyword>
<name>A0AAW7ZA02_9FIRM</name>
<dbReference type="EMBL" id="JARPTC010000004">
    <property type="protein sequence ID" value="MDO7786290.1"/>
    <property type="molecule type" value="Genomic_DNA"/>
</dbReference>
<comment type="caution">
    <text evidence="2">The sequence shown here is derived from an EMBL/GenBank/DDBJ whole genome shotgun (WGS) entry which is preliminary data.</text>
</comment>
<organism evidence="2 3">
    <name type="scientific">Desulforamulus aquiferis</name>
    <dbReference type="NCBI Taxonomy" id="1397668"/>
    <lineage>
        <taxon>Bacteria</taxon>
        <taxon>Bacillati</taxon>
        <taxon>Bacillota</taxon>
        <taxon>Clostridia</taxon>
        <taxon>Eubacteriales</taxon>
        <taxon>Peptococcaceae</taxon>
        <taxon>Desulforamulus</taxon>
    </lineage>
</organism>
<dbReference type="InterPro" id="IPR049939">
    <property type="entry name" value="NifE-like"/>
</dbReference>